<feature type="transmembrane region" description="Helical" evidence="7">
    <location>
        <begin position="143"/>
        <end position="162"/>
    </location>
</feature>
<keyword evidence="5 7" id="KW-1133">Transmembrane helix</keyword>
<dbReference type="Gene3D" id="1.20.1250.20">
    <property type="entry name" value="MFS general substrate transporter like domains"/>
    <property type="match status" value="1"/>
</dbReference>
<accession>A0ABU0AL23</accession>
<evidence type="ECO:0000256" key="5">
    <source>
        <dbReference type="ARBA" id="ARBA00022989"/>
    </source>
</evidence>
<dbReference type="PANTHER" id="PTHR43266:SF9">
    <property type="entry name" value="PERMEASE, MAJOR FACILITATOR SUPERFAMILY-RELATED"/>
    <property type="match status" value="1"/>
</dbReference>
<organism evidence="9 10">
    <name type="scientific">Cytobacillus purgationiresistens</name>
    <dbReference type="NCBI Taxonomy" id="863449"/>
    <lineage>
        <taxon>Bacteria</taxon>
        <taxon>Bacillati</taxon>
        <taxon>Bacillota</taxon>
        <taxon>Bacilli</taxon>
        <taxon>Bacillales</taxon>
        <taxon>Bacillaceae</taxon>
        <taxon>Cytobacillus</taxon>
    </lineage>
</organism>
<evidence type="ECO:0000256" key="4">
    <source>
        <dbReference type="ARBA" id="ARBA00022692"/>
    </source>
</evidence>
<keyword evidence="2" id="KW-0813">Transport</keyword>
<evidence type="ECO:0000256" key="1">
    <source>
        <dbReference type="ARBA" id="ARBA00004651"/>
    </source>
</evidence>
<dbReference type="PROSITE" id="PS50850">
    <property type="entry name" value="MFS"/>
    <property type="match status" value="1"/>
</dbReference>
<feature type="transmembrane region" description="Helical" evidence="7">
    <location>
        <begin position="42"/>
        <end position="62"/>
    </location>
</feature>
<dbReference type="PANTHER" id="PTHR43266">
    <property type="entry name" value="MACROLIDE-EFFLUX PROTEIN"/>
    <property type="match status" value="1"/>
</dbReference>
<dbReference type="Proteomes" id="UP001238088">
    <property type="component" value="Unassembled WGS sequence"/>
</dbReference>
<protein>
    <submittedName>
        <fullName evidence="9">MFS family permease</fullName>
    </submittedName>
</protein>
<sequence length="429" mass="47291">MITAVRNNLILFMIGKFTAVLGSSVFGFAIGLYILAETGSSLSFAITLVLSTLPRILLSPLAGTLADRMDRKKIIITTDFACAIWLGIIFVLFNFVYSEIWVLYLAAAVLGILNTFYSSAVTSAIHNMVGADYLQKAFSLNQAAVSLSTILGPVLGGILFAMVPIETFMLINTITFIISGIASVLIKYNLFAEEKVAAAPSSVLQDIKSGFVYVKNQPFIFNLIFISVWLNFWFAIFPVAMPYLVLQIRGMQAYQLGIIEGTFSVGMLIMAVILSTRGEIKRKDRAITIGLIILPITLILMGMPDLPALMGISNAFVFPYLMILVFVLSAFIMLINMPVMVLLQKSTPDTYRGRVTALLEMGATAMTPLGYILFGAILDKFPLWITMTVCGLGIIGMVAYHLWRKTFFVHMNELENREVKMAIAEKVQV</sequence>
<dbReference type="SUPFAM" id="SSF103473">
    <property type="entry name" value="MFS general substrate transporter"/>
    <property type="match status" value="1"/>
</dbReference>
<dbReference type="InterPro" id="IPR020846">
    <property type="entry name" value="MFS_dom"/>
</dbReference>
<dbReference type="InterPro" id="IPR011701">
    <property type="entry name" value="MFS"/>
</dbReference>
<dbReference type="InterPro" id="IPR036259">
    <property type="entry name" value="MFS_trans_sf"/>
</dbReference>
<dbReference type="EMBL" id="JAUSUB010000015">
    <property type="protein sequence ID" value="MDQ0271477.1"/>
    <property type="molecule type" value="Genomic_DNA"/>
</dbReference>
<evidence type="ECO:0000256" key="6">
    <source>
        <dbReference type="ARBA" id="ARBA00023136"/>
    </source>
</evidence>
<evidence type="ECO:0000256" key="3">
    <source>
        <dbReference type="ARBA" id="ARBA00022475"/>
    </source>
</evidence>
<keyword evidence="6 7" id="KW-0472">Membrane</keyword>
<keyword evidence="10" id="KW-1185">Reference proteome</keyword>
<name>A0ABU0AL23_9BACI</name>
<gene>
    <name evidence="9" type="ORF">J2S17_003365</name>
</gene>
<feature type="domain" description="Major facilitator superfamily (MFS) profile" evidence="8">
    <location>
        <begin position="8"/>
        <end position="408"/>
    </location>
</feature>
<evidence type="ECO:0000313" key="10">
    <source>
        <dbReference type="Proteomes" id="UP001238088"/>
    </source>
</evidence>
<keyword evidence="4 7" id="KW-0812">Transmembrane</keyword>
<proteinExistence type="predicted"/>
<dbReference type="Pfam" id="PF07690">
    <property type="entry name" value="MFS_1"/>
    <property type="match status" value="1"/>
</dbReference>
<feature type="transmembrane region" description="Helical" evidence="7">
    <location>
        <begin position="219"/>
        <end position="241"/>
    </location>
</feature>
<feature type="transmembrane region" description="Helical" evidence="7">
    <location>
        <begin position="286"/>
        <end position="304"/>
    </location>
</feature>
<evidence type="ECO:0000256" key="2">
    <source>
        <dbReference type="ARBA" id="ARBA00022448"/>
    </source>
</evidence>
<feature type="transmembrane region" description="Helical" evidence="7">
    <location>
        <begin position="74"/>
        <end position="95"/>
    </location>
</feature>
<feature type="transmembrane region" description="Helical" evidence="7">
    <location>
        <begin position="383"/>
        <end position="403"/>
    </location>
</feature>
<reference evidence="9 10" key="1">
    <citation type="submission" date="2023-07" db="EMBL/GenBank/DDBJ databases">
        <title>Genomic Encyclopedia of Type Strains, Phase IV (KMG-IV): sequencing the most valuable type-strain genomes for metagenomic binning, comparative biology and taxonomic classification.</title>
        <authorList>
            <person name="Goeker M."/>
        </authorList>
    </citation>
    <scope>NUCLEOTIDE SEQUENCE [LARGE SCALE GENOMIC DNA]</scope>
    <source>
        <strain evidence="9 10">DSM 23494</strain>
    </source>
</reference>
<dbReference type="CDD" id="cd06173">
    <property type="entry name" value="MFS_MefA_like"/>
    <property type="match status" value="1"/>
</dbReference>
<feature type="transmembrane region" description="Helical" evidence="7">
    <location>
        <begin position="253"/>
        <end position="274"/>
    </location>
</feature>
<dbReference type="RefSeq" id="WP_307476652.1">
    <property type="nucleotide sequence ID" value="NZ_JAUSUB010000015.1"/>
</dbReference>
<feature type="transmembrane region" description="Helical" evidence="7">
    <location>
        <begin position="316"/>
        <end position="343"/>
    </location>
</feature>
<feature type="transmembrane region" description="Helical" evidence="7">
    <location>
        <begin position="9"/>
        <end position="36"/>
    </location>
</feature>
<evidence type="ECO:0000313" key="9">
    <source>
        <dbReference type="EMBL" id="MDQ0271477.1"/>
    </source>
</evidence>
<evidence type="ECO:0000259" key="8">
    <source>
        <dbReference type="PROSITE" id="PS50850"/>
    </source>
</evidence>
<feature type="transmembrane region" description="Helical" evidence="7">
    <location>
        <begin position="168"/>
        <end position="186"/>
    </location>
</feature>
<evidence type="ECO:0000256" key="7">
    <source>
        <dbReference type="SAM" id="Phobius"/>
    </source>
</evidence>
<feature type="transmembrane region" description="Helical" evidence="7">
    <location>
        <begin position="101"/>
        <end position="122"/>
    </location>
</feature>
<comment type="caution">
    <text evidence="9">The sequence shown here is derived from an EMBL/GenBank/DDBJ whole genome shotgun (WGS) entry which is preliminary data.</text>
</comment>
<comment type="subcellular location">
    <subcellularLocation>
        <location evidence="1">Cell membrane</location>
        <topology evidence="1">Multi-pass membrane protein</topology>
    </subcellularLocation>
</comment>
<keyword evidence="3" id="KW-1003">Cell membrane</keyword>
<feature type="transmembrane region" description="Helical" evidence="7">
    <location>
        <begin position="355"/>
        <end position="377"/>
    </location>
</feature>